<evidence type="ECO:0000313" key="4">
    <source>
        <dbReference type="Proteomes" id="UP000231962"/>
    </source>
</evidence>
<organism evidence="3 5">
    <name type="scientific">Leptospira perolatii</name>
    <dbReference type="NCBI Taxonomy" id="2023191"/>
    <lineage>
        <taxon>Bacteria</taxon>
        <taxon>Pseudomonadati</taxon>
        <taxon>Spirochaetota</taxon>
        <taxon>Spirochaetia</taxon>
        <taxon>Leptospirales</taxon>
        <taxon>Leptospiraceae</taxon>
        <taxon>Leptospira</taxon>
    </lineage>
</organism>
<keyword evidence="1" id="KW-0472">Membrane</keyword>
<evidence type="ECO:0000313" key="5">
    <source>
        <dbReference type="Proteomes" id="UP000231990"/>
    </source>
</evidence>
<evidence type="ECO:0000256" key="1">
    <source>
        <dbReference type="SAM" id="Phobius"/>
    </source>
</evidence>
<gene>
    <name evidence="2" type="ORF">CH360_14270</name>
    <name evidence="3" type="ORF">CH373_15810</name>
</gene>
<accession>A0A2M9ZJG6</accession>
<dbReference type="Proteomes" id="UP000231962">
    <property type="component" value="Unassembled WGS sequence"/>
</dbReference>
<evidence type="ECO:0000313" key="3">
    <source>
        <dbReference type="EMBL" id="PJZ72205.1"/>
    </source>
</evidence>
<protein>
    <submittedName>
        <fullName evidence="3">Uncharacterized protein</fullName>
    </submittedName>
</protein>
<keyword evidence="1" id="KW-1133">Transmembrane helix</keyword>
<keyword evidence="1" id="KW-0812">Transmembrane</keyword>
<dbReference type="Proteomes" id="UP000231990">
    <property type="component" value="Unassembled WGS sequence"/>
</dbReference>
<name>A0A2M9ZJG6_9LEPT</name>
<proteinExistence type="predicted"/>
<reference evidence="4 5" key="1">
    <citation type="submission" date="2017-07" db="EMBL/GenBank/DDBJ databases">
        <title>Leptospira spp. isolated from tropical soils.</title>
        <authorList>
            <person name="Thibeaux R."/>
            <person name="Iraola G."/>
            <person name="Ferres I."/>
            <person name="Bierque E."/>
            <person name="Girault D."/>
            <person name="Soupe-Gilbert M.-E."/>
            <person name="Picardeau M."/>
            <person name="Goarant C."/>
        </authorList>
    </citation>
    <scope>NUCLEOTIDE SEQUENCE [LARGE SCALE GENOMIC DNA]</scope>
    <source>
        <strain evidence="3 5">FH1-B-B1</strain>
        <strain evidence="2 4">FH1-B-C1</strain>
    </source>
</reference>
<keyword evidence="4" id="KW-1185">Reference proteome</keyword>
<dbReference type="EMBL" id="NPDY01000015">
    <property type="protein sequence ID" value="PJZ68874.1"/>
    <property type="molecule type" value="Genomic_DNA"/>
</dbReference>
<dbReference type="RefSeq" id="WP_100714727.1">
    <property type="nucleotide sequence ID" value="NZ_NPDY01000015.1"/>
</dbReference>
<evidence type="ECO:0000313" key="2">
    <source>
        <dbReference type="EMBL" id="PJZ68874.1"/>
    </source>
</evidence>
<sequence length="195" mass="22429">MRRFLPFAFFISLLGLGSIPFLFPEWFESPAVSWILSKFSFVAFLGILLVAAFFLARIAIRTRKAIGSQNAAIEVHLRKVLDELVQDSQALKEFLLIDLPQVEERLRNSKQSLAKETFSAFYANWTKIRIEGETAFQNLEHLPLEPDILDKSNSDQQKISEYKDLLNRHTKAKSILERVRSDLSLLKERLSEKGC</sequence>
<feature type="transmembrane region" description="Helical" evidence="1">
    <location>
        <begin position="34"/>
        <end position="56"/>
    </location>
</feature>
<comment type="caution">
    <text evidence="3">The sequence shown here is derived from an EMBL/GenBank/DDBJ whole genome shotgun (WGS) entry which is preliminary data.</text>
</comment>
<dbReference type="AlphaFoldDB" id="A0A2M9ZJG6"/>
<dbReference type="OrthoDB" id="326135at2"/>
<dbReference type="EMBL" id="NPDZ01000012">
    <property type="protein sequence ID" value="PJZ72205.1"/>
    <property type="molecule type" value="Genomic_DNA"/>
</dbReference>